<gene>
    <name evidence="3" type="ORF">NCTC11532_02598</name>
</gene>
<dbReference type="Gene3D" id="3.40.50.300">
    <property type="entry name" value="P-loop containing nucleotide triphosphate hydrolases"/>
    <property type="match status" value="2"/>
</dbReference>
<dbReference type="InterPro" id="IPR041685">
    <property type="entry name" value="AAA_GajA/Old/RecF-like"/>
</dbReference>
<dbReference type="InterPro" id="IPR027417">
    <property type="entry name" value="P-loop_NTPase"/>
</dbReference>
<keyword evidence="4" id="KW-1185">Reference proteome</keyword>
<proteinExistence type="predicted"/>
<accession>A0A378LX76</accession>
<dbReference type="Pfam" id="PF13175">
    <property type="entry name" value="AAA_15"/>
    <property type="match status" value="1"/>
</dbReference>
<dbReference type="GO" id="GO:0000731">
    <property type="term" value="P:DNA synthesis involved in DNA repair"/>
    <property type="evidence" value="ECO:0007669"/>
    <property type="project" value="TreeGrafter"/>
</dbReference>
<name>A0A378LX76_9GAMM</name>
<evidence type="ECO:0000259" key="1">
    <source>
        <dbReference type="Pfam" id="PF13175"/>
    </source>
</evidence>
<dbReference type="OrthoDB" id="104167at2"/>
<dbReference type="FunFam" id="3.40.50.300:FF:002708">
    <property type="entry name" value="FeS assembly ATPase SufC"/>
    <property type="match status" value="1"/>
</dbReference>
<organism evidence="3 4">
    <name type="scientific">Legionella wadsworthii</name>
    <dbReference type="NCBI Taxonomy" id="28088"/>
    <lineage>
        <taxon>Bacteria</taxon>
        <taxon>Pseudomonadati</taxon>
        <taxon>Pseudomonadota</taxon>
        <taxon>Gammaproteobacteria</taxon>
        <taxon>Legionellales</taxon>
        <taxon>Legionellaceae</taxon>
        <taxon>Legionella</taxon>
    </lineage>
</organism>
<dbReference type="GO" id="GO:0006302">
    <property type="term" value="P:double-strand break repair"/>
    <property type="evidence" value="ECO:0007669"/>
    <property type="project" value="TreeGrafter"/>
</dbReference>
<sequence length="365" mass="40802">MPIRTLSIQGYRSIQNIRLPMDDINVIVGANGCGKSNLYQAVRLLANAVNGELAETLAYEGGMPSILWAGKRKQLTRSKAPVRMILTIETDDFNYELTCGLPMPSLSMFALDPEVKSEQVWVGKSRRPGTTLMERQGPSAWIMNQDGQRTPYPVSLSQSESILSQIQDPHLYPELFSLSKQLKRWRFYHHFRTDSGSPIRNPQIGTRTEVLSNDGYNLAAALQTIMEIGDHEMLAQSIGRAFPGSKLIINVDSKTRFDIQLQMPGILRPLEARELSDGTLRYLCLIAALLSPRPATLLALNEPETSLHPELMEPMAELIAKASQYSQIWLTTHSYDLAMKIEKLSGKKPIHLIRTESGTQISGLE</sequence>
<dbReference type="InterPro" id="IPR014555">
    <property type="entry name" value="RecF-like"/>
</dbReference>
<feature type="domain" description="Endonuclease GajA/Old nuclease/RecF-like AAA" evidence="1">
    <location>
        <begin position="1"/>
        <end position="48"/>
    </location>
</feature>
<evidence type="ECO:0000313" key="4">
    <source>
        <dbReference type="Proteomes" id="UP000255297"/>
    </source>
</evidence>
<feature type="domain" description="ATPase AAA-type core" evidence="2">
    <location>
        <begin position="233"/>
        <end position="335"/>
    </location>
</feature>
<dbReference type="AlphaFoldDB" id="A0A378LX76"/>
<dbReference type="InterPro" id="IPR003959">
    <property type="entry name" value="ATPase_AAA_core"/>
</dbReference>
<evidence type="ECO:0000259" key="2">
    <source>
        <dbReference type="Pfam" id="PF13304"/>
    </source>
</evidence>
<dbReference type="EMBL" id="UGPB01000001">
    <property type="protein sequence ID" value="STY30863.1"/>
    <property type="molecule type" value="Genomic_DNA"/>
</dbReference>
<dbReference type="Proteomes" id="UP000255297">
    <property type="component" value="Unassembled WGS sequence"/>
</dbReference>
<dbReference type="PANTHER" id="PTHR32182">
    <property type="entry name" value="DNA REPLICATION AND REPAIR PROTEIN RECF"/>
    <property type="match status" value="1"/>
</dbReference>
<dbReference type="RefSeq" id="WP_031563330.1">
    <property type="nucleotide sequence ID" value="NZ_CAAAIS010000004.1"/>
</dbReference>
<dbReference type="STRING" id="1122170.GCA_000701265_02459"/>
<dbReference type="Pfam" id="PF13304">
    <property type="entry name" value="AAA_21"/>
    <property type="match status" value="1"/>
</dbReference>
<dbReference type="GO" id="GO:0005524">
    <property type="term" value="F:ATP binding"/>
    <property type="evidence" value="ECO:0007669"/>
    <property type="project" value="InterPro"/>
</dbReference>
<dbReference type="PIRSF" id="PIRSF029347">
    <property type="entry name" value="RecF"/>
    <property type="match status" value="1"/>
</dbReference>
<protein>
    <submittedName>
        <fullName evidence="3">Recombination protein F</fullName>
    </submittedName>
</protein>
<reference evidence="3 4" key="1">
    <citation type="submission" date="2018-06" db="EMBL/GenBank/DDBJ databases">
        <authorList>
            <consortium name="Pathogen Informatics"/>
            <person name="Doyle S."/>
        </authorList>
    </citation>
    <scope>NUCLEOTIDE SEQUENCE [LARGE SCALE GENOMIC DNA]</scope>
    <source>
        <strain evidence="3 4">NCTC11532</strain>
    </source>
</reference>
<evidence type="ECO:0000313" key="3">
    <source>
        <dbReference type="EMBL" id="STY30863.1"/>
    </source>
</evidence>
<dbReference type="GO" id="GO:0016887">
    <property type="term" value="F:ATP hydrolysis activity"/>
    <property type="evidence" value="ECO:0007669"/>
    <property type="project" value="InterPro"/>
</dbReference>
<dbReference type="PANTHER" id="PTHR32182:SF25">
    <property type="entry name" value="SLR1056 PROTEIN"/>
    <property type="match status" value="1"/>
</dbReference>
<dbReference type="SUPFAM" id="SSF52540">
    <property type="entry name" value="P-loop containing nucleoside triphosphate hydrolases"/>
    <property type="match status" value="1"/>
</dbReference>